<evidence type="ECO:0000313" key="2">
    <source>
        <dbReference type="EMBL" id="TDW60653.1"/>
    </source>
</evidence>
<gene>
    <name evidence="2" type="ORF">EV653_7204</name>
</gene>
<dbReference type="EMBL" id="SODP01000004">
    <property type="protein sequence ID" value="TDW60653.1"/>
    <property type="molecule type" value="Genomic_DNA"/>
</dbReference>
<evidence type="ECO:0000313" key="3">
    <source>
        <dbReference type="Proteomes" id="UP000295146"/>
    </source>
</evidence>
<evidence type="ECO:0000256" key="1">
    <source>
        <dbReference type="SAM" id="MobiDB-lite"/>
    </source>
</evidence>
<keyword evidence="3" id="KW-1185">Reference proteome</keyword>
<feature type="region of interest" description="Disordered" evidence="1">
    <location>
        <begin position="1"/>
        <end position="42"/>
    </location>
</feature>
<dbReference type="AlphaFoldDB" id="A0A4V3GEX0"/>
<protein>
    <submittedName>
        <fullName evidence="2">Uncharacterized protein</fullName>
    </submittedName>
</protein>
<reference evidence="2 3" key="1">
    <citation type="submission" date="2019-03" db="EMBL/GenBank/DDBJ databases">
        <title>Genomic Encyclopedia of Type Strains, Phase III (KMG-III): the genomes of soil and plant-associated and newly described type strains.</title>
        <authorList>
            <person name="Whitman W."/>
        </authorList>
    </citation>
    <scope>NUCLEOTIDE SEQUENCE [LARGE SCALE GENOMIC DNA]</scope>
    <source>
        <strain evidence="2 3">VKM Ac-2573</strain>
    </source>
</reference>
<name>A0A4V3GEX0_9ACTN</name>
<sequence>MLIPRPAGEVQSGRGRELVGKPPGPVAGDPSVADKATLAWGR</sequence>
<accession>A0A4V3GEX0</accession>
<proteinExistence type="predicted"/>
<organism evidence="2 3">
    <name type="scientific">Kribbella pratensis</name>
    <dbReference type="NCBI Taxonomy" id="2512112"/>
    <lineage>
        <taxon>Bacteria</taxon>
        <taxon>Bacillati</taxon>
        <taxon>Actinomycetota</taxon>
        <taxon>Actinomycetes</taxon>
        <taxon>Propionibacteriales</taxon>
        <taxon>Kribbellaceae</taxon>
        <taxon>Kribbella</taxon>
    </lineage>
</organism>
<comment type="caution">
    <text evidence="2">The sequence shown here is derived from an EMBL/GenBank/DDBJ whole genome shotgun (WGS) entry which is preliminary data.</text>
</comment>
<dbReference type="Proteomes" id="UP000295146">
    <property type="component" value="Unassembled WGS sequence"/>
</dbReference>